<keyword evidence="10 11" id="KW-0413">Isomerase</keyword>
<keyword evidence="2 11" id="KW-0235">DNA replication</keyword>
<dbReference type="InterPro" id="IPR042115">
    <property type="entry name" value="PriA_3primeBD_sf"/>
</dbReference>
<feature type="binding site" evidence="11">
    <location>
        <position position="504"/>
    </location>
    <ligand>
        <name>Zn(2+)</name>
        <dbReference type="ChEBI" id="CHEBI:29105"/>
        <label>1</label>
    </ligand>
</feature>
<dbReference type="PANTHER" id="PTHR30580:SF0">
    <property type="entry name" value="PRIMOSOMAL PROTEIN N"/>
    <property type="match status" value="1"/>
</dbReference>
<dbReference type="GO" id="GO:0006310">
    <property type="term" value="P:DNA recombination"/>
    <property type="evidence" value="ECO:0007669"/>
    <property type="project" value="InterPro"/>
</dbReference>
<dbReference type="SUPFAM" id="SSF52540">
    <property type="entry name" value="P-loop containing nucleoside triphosphate hydrolases"/>
    <property type="match status" value="2"/>
</dbReference>
<feature type="binding site" evidence="11">
    <location>
        <position position="501"/>
    </location>
    <ligand>
        <name>Zn(2+)</name>
        <dbReference type="ChEBI" id="CHEBI:29105"/>
        <label>1</label>
    </ligand>
</feature>
<feature type="binding site" evidence="11">
    <location>
        <position position="528"/>
    </location>
    <ligand>
        <name>Zn(2+)</name>
        <dbReference type="ChEBI" id="CHEBI:29105"/>
        <label>2</label>
    </ligand>
</feature>
<dbReference type="InterPro" id="IPR011545">
    <property type="entry name" value="DEAD/DEAH_box_helicase_dom"/>
</dbReference>
<protein>
    <recommendedName>
        <fullName evidence="11">Replication restart protein PriA</fullName>
    </recommendedName>
    <alternativeName>
        <fullName evidence="11">ATP-dependent DNA helicase PriA</fullName>
        <ecNumber evidence="11">5.6.2.4</ecNumber>
    </alternativeName>
    <alternativeName>
        <fullName evidence="11">DNA 3'-5' helicase PriA</fullName>
    </alternativeName>
</protein>
<organism evidence="13">
    <name type="scientific">Wolbachia pipientis</name>
    <dbReference type="NCBI Taxonomy" id="955"/>
    <lineage>
        <taxon>Bacteria</taxon>
        <taxon>Pseudomonadati</taxon>
        <taxon>Pseudomonadota</taxon>
        <taxon>Alphaproteobacteria</taxon>
        <taxon>Rickettsiales</taxon>
        <taxon>Anaplasmataceae</taxon>
        <taxon>Wolbachieae</taxon>
        <taxon>Wolbachia</taxon>
    </lineage>
</organism>
<evidence type="ECO:0000256" key="9">
    <source>
        <dbReference type="ARBA" id="ARBA00023125"/>
    </source>
</evidence>
<dbReference type="AlphaFoldDB" id="A0A097GWD0"/>
<dbReference type="InterPro" id="IPR041222">
    <property type="entry name" value="PriA_3primeBD"/>
</dbReference>
<dbReference type="InterPro" id="IPR005259">
    <property type="entry name" value="PriA"/>
</dbReference>
<feature type="binding site" evidence="11">
    <location>
        <position position="513"/>
    </location>
    <ligand>
        <name>Zn(2+)</name>
        <dbReference type="ChEBI" id="CHEBI:29105"/>
        <label>2</label>
    </ligand>
</feature>
<dbReference type="SMART" id="SM00487">
    <property type="entry name" value="DEXDc"/>
    <property type="match status" value="1"/>
</dbReference>
<dbReference type="InterPro" id="IPR027417">
    <property type="entry name" value="P-loop_NTPase"/>
</dbReference>
<keyword evidence="6 11" id="KW-0347">Helicase</keyword>
<dbReference type="Pfam" id="PF00270">
    <property type="entry name" value="DEAD"/>
    <property type="match status" value="1"/>
</dbReference>
<dbReference type="GO" id="GO:0006302">
    <property type="term" value="P:double-strand break repair"/>
    <property type="evidence" value="ECO:0007669"/>
    <property type="project" value="InterPro"/>
</dbReference>
<evidence type="ECO:0000256" key="10">
    <source>
        <dbReference type="ARBA" id="ARBA00023235"/>
    </source>
</evidence>
<dbReference type="Pfam" id="PF18074">
    <property type="entry name" value="PriA_C"/>
    <property type="match status" value="1"/>
</dbReference>
<dbReference type="InterPro" id="IPR014070">
    <property type="entry name" value="WPE_wolbac"/>
</dbReference>
<evidence type="ECO:0000256" key="3">
    <source>
        <dbReference type="ARBA" id="ARBA00022723"/>
    </source>
</evidence>
<evidence type="ECO:0000256" key="4">
    <source>
        <dbReference type="ARBA" id="ARBA00022741"/>
    </source>
</evidence>
<dbReference type="InterPro" id="IPR014001">
    <property type="entry name" value="Helicase_ATP-bd"/>
</dbReference>
<dbReference type="InterPro" id="IPR040498">
    <property type="entry name" value="PriA_CRR"/>
</dbReference>
<proteinExistence type="inferred from homology"/>
<accession>A0A097GWD0</accession>
<name>A0A097GWD0_WOLPI</name>
<feature type="binding site" evidence="11">
    <location>
        <position position="541"/>
    </location>
    <ligand>
        <name>Zn(2+)</name>
        <dbReference type="ChEBI" id="CHEBI:29105"/>
        <label>1</label>
    </ligand>
</feature>
<gene>
    <name evidence="11 13" type="primary">priA</name>
</gene>
<evidence type="ECO:0000313" key="13">
    <source>
        <dbReference type="EMBL" id="AIT39416.1"/>
    </source>
</evidence>
<evidence type="ECO:0000256" key="2">
    <source>
        <dbReference type="ARBA" id="ARBA00022705"/>
    </source>
</evidence>
<dbReference type="Gene3D" id="3.40.1440.60">
    <property type="entry name" value="PriA, 3(prime) DNA-binding domain"/>
    <property type="match status" value="1"/>
</dbReference>
<feature type="binding site" evidence="11">
    <location>
        <position position="531"/>
    </location>
    <ligand>
        <name>Zn(2+)</name>
        <dbReference type="ChEBI" id="CHEBI:29105"/>
        <label>2</label>
    </ligand>
</feature>
<dbReference type="InterPro" id="IPR001650">
    <property type="entry name" value="Helicase_C-like"/>
</dbReference>
<dbReference type="GO" id="GO:0006270">
    <property type="term" value="P:DNA replication initiation"/>
    <property type="evidence" value="ECO:0007669"/>
    <property type="project" value="TreeGrafter"/>
</dbReference>
<evidence type="ECO:0000256" key="5">
    <source>
        <dbReference type="ARBA" id="ARBA00022801"/>
    </source>
</evidence>
<dbReference type="SMART" id="SM00490">
    <property type="entry name" value="HELICc"/>
    <property type="match status" value="1"/>
</dbReference>
<reference evidence="13" key="1">
    <citation type="journal article" date="2014" name="Genome Biol. Evol.">
        <title>Signs of neutralization in a redundant gene involved in homologous recombination in wolbachia endosymbionts.</title>
        <authorList>
            <person name="Badawi M."/>
            <person name="Giraud I."/>
            <person name="Vavre F."/>
            <person name="Greve P."/>
            <person name="Cordaux R."/>
        </authorList>
    </citation>
    <scope>NUCLEOTIDE SEQUENCE</scope>
    <source>
        <strain evidence="13">WVulC</strain>
    </source>
</reference>
<evidence type="ECO:0000256" key="6">
    <source>
        <dbReference type="ARBA" id="ARBA00022806"/>
    </source>
</evidence>
<keyword evidence="3 11" id="KW-0479">Metal-binding</keyword>
<dbReference type="EMBL" id="KM066917">
    <property type="protein sequence ID" value="AIT39416.1"/>
    <property type="molecule type" value="Genomic_DNA"/>
</dbReference>
<keyword evidence="4 11" id="KW-0547">Nucleotide-binding</keyword>
<evidence type="ECO:0000256" key="11">
    <source>
        <dbReference type="HAMAP-Rule" id="MF_00983"/>
    </source>
</evidence>
<dbReference type="EC" id="5.6.2.4" evidence="11"/>
<dbReference type="PANTHER" id="PTHR30580">
    <property type="entry name" value="PRIMOSOMAL PROTEIN N"/>
    <property type="match status" value="1"/>
</dbReference>
<evidence type="ECO:0000256" key="8">
    <source>
        <dbReference type="ARBA" id="ARBA00022840"/>
    </source>
</evidence>
<evidence type="ECO:0000256" key="1">
    <source>
        <dbReference type="ARBA" id="ARBA00022515"/>
    </source>
</evidence>
<sequence>MTRIVEILLPLPIDQLFSYAVEEDTEVSIGDYVVVPFGRKRLIGIVWKCSDKSDRELKCIEQKVDLPSIRPKLIEFAEWVAQYNVIPIGMLAKVIMGGVLKVNQIDKLVYAEQKQEISKIDYKLNSEQQIARDKIISNLNEYSVTLLDGETGSGKTEVYLSVITELIKNYSTYEHCLPKRFHSVMFPLWCHSSISFSCHPSVSFSCHSSVSYLNDIFVFKAKPTVTLSILPLPRTGMTPFAMQFTFKNKRYVIPAFNTQLDECYNIRVIFTKKDVIPVPRHWDPENLISNQYTKQLYDKDWIPVSSTGMTPEEGNAQVLILLPEIVLTSQLVNRVRSQTSGNIAQWHSGLTPKARRNNWLSIANGSAQIIIGARSALFLPYKNLKLIIVDEEHDSSFKQEQGVIYNARDMAIILAKIENIPIVLSSATPLLETIYHVKNGNYNHVKLTKRFGDAELPHIKVVNNKQWISNELFEGIKQTIEKKQQAMLFLNRRGYAQLAVCKKCGYKISCSNCAVWLTYHKKKNVLLCHHCSYQSKLPEKCSNCQSEQSLFLYGVGIERLLEEIVKLIPNAKTAIISSDQKSLGNIIDSVLKEEVNIIIGTQVIAKGHNFPKLTLVGVINADLGLENSDLRAAEKTYQLLHQVAGRSGRFNEKGMVIVQTNNPESLIIKALQQQKRDLFYEIELESRRKAKMPPFSRLIALIVCGKDQFATQKAASEITSFLHNQYSATSQRLMPEEFEIFGPSPAAINFLNNKYRYRVLLKIHNKHSLSIKRKLKYCCNLSSNIAVTIDVDPVSFF</sequence>
<feature type="binding site" evidence="11">
    <location>
        <position position="544"/>
    </location>
    <ligand>
        <name>Zn(2+)</name>
        <dbReference type="ChEBI" id="CHEBI:29105"/>
        <label>1</label>
    </ligand>
</feature>
<feature type="domain" description="Helicase ATP-binding" evidence="12">
    <location>
        <begin position="266"/>
        <end position="447"/>
    </location>
</feature>
<dbReference type="GO" id="GO:0005524">
    <property type="term" value="F:ATP binding"/>
    <property type="evidence" value="ECO:0007669"/>
    <property type="project" value="UniProtKB-UniRule"/>
</dbReference>
<evidence type="ECO:0000259" key="12">
    <source>
        <dbReference type="PROSITE" id="PS51192"/>
    </source>
</evidence>
<dbReference type="Pfam" id="PF18319">
    <property type="entry name" value="Zn_ribbon_PriA"/>
    <property type="match status" value="1"/>
</dbReference>
<keyword evidence="9 11" id="KW-0238">DNA-binding</keyword>
<comment type="similarity">
    <text evidence="11">Belongs to the helicase family. PriA subfamily.</text>
</comment>
<dbReference type="GO" id="GO:1990077">
    <property type="term" value="C:primosome complex"/>
    <property type="evidence" value="ECO:0007669"/>
    <property type="project" value="UniProtKB-UniRule"/>
</dbReference>
<dbReference type="PROSITE" id="PS51192">
    <property type="entry name" value="HELICASE_ATP_BIND_1"/>
    <property type="match status" value="1"/>
</dbReference>
<comment type="subunit">
    <text evidence="11">Component of the replication restart primosome.</text>
</comment>
<dbReference type="GO" id="GO:0043138">
    <property type="term" value="F:3'-5' DNA helicase activity"/>
    <property type="evidence" value="ECO:0007669"/>
    <property type="project" value="UniProtKB-EC"/>
</dbReference>
<dbReference type="Pfam" id="PF17764">
    <property type="entry name" value="PriA_3primeBD"/>
    <property type="match status" value="1"/>
</dbReference>
<dbReference type="NCBIfam" id="TIGR02697">
    <property type="entry name" value="WPE_wolbac"/>
    <property type="match status" value="1"/>
</dbReference>
<keyword evidence="5 11" id="KW-0378">Hydrolase</keyword>
<dbReference type="GO" id="GO:0006269">
    <property type="term" value="P:DNA replication, synthesis of primer"/>
    <property type="evidence" value="ECO:0007669"/>
    <property type="project" value="UniProtKB-KW"/>
</dbReference>
<keyword evidence="7 11" id="KW-0862">Zinc</keyword>
<evidence type="ECO:0000256" key="7">
    <source>
        <dbReference type="ARBA" id="ARBA00022833"/>
    </source>
</evidence>
<dbReference type="HAMAP" id="MF_00983">
    <property type="entry name" value="PriA"/>
    <property type="match status" value="1"/>
</dbReference>
<keyword evidence="1 11" id="KW-0639">Primosome</keyword>
<dbReference type="Gene3D" id="3.40.50.300">
    <property type="entry name" value="P-loop containing nucleotide triphosphate hydrolases"/>
    <property type="match status" value="3"/>
</dbReference>
<keyword evidence="8 11" id="KW-0067">ATP-binding</keyword>
<dbReference type="GO" id="GO:0016887">
    <property type="term" value="F:ATP hydrolysis activity"/>
    <property type="evidence" value="ECO:0007669"/>
    <property type="project" value="RHEA"/>
</dbReference>
<dbReference type="NCBIfam" id="TIGR00595">
    <property type="entry name" value="priA"/>
    <property type="match status" value="1"/>
</dbReference>
<dbReference type="GO" id="GO:0003677">
    <property type="term" value="F:DNA binding"/>
    <property type="evidence" value="ECO:0007669"/>
    <property type="project" value="UniProtKB-UniRule"/>
</dbReference>
<dbReference type="GO" id="GO:0008270">
    <property type="term" value="F:zinc ion binding"/>
    <property type="evidence" value="ECO:0007669"/>
    <property type="project" value="UniProtKB-UniRule"/>
</dbReference>
<comment type="cofactor">
    <cofactor evidence="11">
        <name>Zn(2+)</name>
        <dbReference type="ChEBI" id="CHEBI:29105"/>
    </cofactor>
    <text evidence="11">Binds 2 zinc ions per subunit.</text>
</comment>
<dbReference type="Pfam" id="PF00271">
    <property type="entry name" value="Helicase_C"/>
    <property type="match status" value="1"/>
</dbReference>
<comment type="catalytic activity">
    <reaction evidence="11">
        <text>ATP + H2O = ADP + phosphate + H(+)</text>
        <dbReference type="Rhea" id="RHEA:13065"/>
        <dbReference type="ChEBI" id="CHEBI:15377"/>
        <dbReference type="ChEBI" id="CHEBI:15378"/>
        <dbReference type="ChEBI" id="CHEBI:30616"/>
        <dbReference type="ChEBI" id="CHEBI:43474"/>
        <dbReference type="ChEBI" id="CHEBI:456216"/>
        <dbReference type="EC" id="5.6.2.4"/>
    </reaction>
</comment>
<comment type="function">
    <text evidence="11">Initiates the restart of stalled replication forks, which reloads the replicative helicase on sites other than the origin of replication. Recognizes and binds to abandoned replication forks and remodels them to uncover a helicase loading site. Promotes assembly of the primosome at these replication forks.</text>
</comment>
<feature type="binding site" evidence="11">
    <location>
        <position position="510"/>
    </location>
    <ligand>
        <name>Zn(2+)</name>
        <dbReference type="ChEBI" id="CHEBI:29105"/>
        <label>2</label>
    </ligand>
</feature>
<comment type="catalytic activity">
    <reaction evidence="11">
        <text>Couples ATP hydrolysis with the unwinding of duplex DNA by translocating in the 3'-5' direction.</text>
        <dbReference type="EC" id="5.6.2.4"/>
    </reaction>
</comment>
<dbReference type="InterPro" id="IPR041236">
    <property type="entry name" value="PriA_C"/>
</dbReference>